<dbReference type="EMBL" id="WBMO01000001">
    <property type="protein sequence ID" value="MDV2476415.1"/>
    <property type="molecule type" value="Genomic_DNA"/>
</dbReference>
<proteinExistence type="predicted"/>
<sequence length="56" mass="6593">MRRGEVVDTRDIDSAEDAHAWFVDRRADNSELGWRMEARHEDGTWHFFDDTEGAVQ</sequence>
<gene>
    <name evidence="1" type="ORF">F8M49_15750</name>
</gene>
<accession>A0ABU3WQY6</accession>
<evidence type="ECO:0000313" key="1">
    <source>
        <dbReference type="EMBL" id="MDV2476415.1"/>
    </source>
</evidence>
<comment type="caution">
    <text evidence="1">The sequence shown here is derived from an EMBL/GenBank/DDBJ whole genome shotgun (WGS) entry which is preliminary data.</text>
</comment>
<protein>
    <submittedName>
        <fullName evidence="1">Uncharacterized protein</fullName>
    </submittedName>
</protein>
<name>A0ABU3WQY6_9NOCA</name>
<reference evidence="1 2" key="1">
    <citation type="submission" date="2019-10" db="EMBL/GenBank/DDBJ databases">
        <title>Draft Genome Assembly of Rhodococcus zopfii DSM44189.</title>
        <authorList>
            <person name="Sutton J.M."/>
            <person name="Akob D.M."/>
            <person name="Bushman T.J."/>
        </authorList>
    </citation>
    <scope>NUCLEOTIDE SEQUENCE [LARGE SCALE GENOMIC DNA]</scope>
    <source>
        <strain evidence="1 2">DSM 44189</strain>
    </source>
</reference>
<organism evidence="1 2">
    <name type="scientific">Rhodococcus zopfii</name>
    <dbReference type="NCBI Taxonomy" id="43772"/>
    <lineage>
        <taxon>Bacteria</taxon>
        <taxon>Bacillati</taxon>
        <taxon>Actinomycetota</taxon>
        <taxon>Actinomycetes</taxon>
        <taxon>Mycobacteriales</taxon>
        <taxon>Nocardiaceae</taxon>
        <taxon>Rhodococcus</taxon>
    </lineage>
</organism>
<keyword evidence="2" id="KW-1185">Reference proteome</keyword>
<evidence type="ECO:0000313" key="2">
    <source>
        <dbReference type="Proteomes" id="UP001275440"/>
    </source>
</evidence>
<dbReference type="Proteomes" id="UP001275440">
    <property type="component" value="Unassembled WGS sequence"/>
</dbReference>